<protein>
    <submittedName>
        <fullName evidence="1">Bacterial hemolysins domain-containing protein</fullName>
    </submittedName>
</protein>
<evidence type="ECO:0000313" key="2">
    <source>
        <dbReference type="Proteomes" id="UP000827976"/>
    </source>
</evidence>
<dbReference type="EMBL" id="CM037017">
    <property type="protein sequence ID" value="KAH7676688.1"/>
    <property type="molecule type" value="Genomic_DNA"/>
</dbReference>
<reference evidence="2" key="1">
    <citation type="journal article" date="2022" name="Nat. Commun.">
        <title>Chromosome evolution and the genetic basis of agronomically important traits in greater yam.</title>
        <authorList>
            <person name="Bredeson J.V."/>
            <person name="Lyons J.B."/>
            <person name="Oniyinde I.O."/>
            <person name="Okereke N.R."/>
            <person name="Kolade O."/>
            <person name="Nnabue I."/>
            <person name="Nwadili C.O."/>
            <person name="Hribova E."/>
            <person name="Parker M."/>
            <person name="Nwogha J."/>
            <person name="Shu S."/>
            <person name="Carlson J."/>
            <person name="Kariba R."/>
            <person name="Muthemba S."/>
            <person name="Knop K."/>
            <person name="Barton G.J."/>
            <person name="Sherwood A.V."/>
            <person name="Lopez-Montes A."/>
            <person name="Asiedu R."/>
            <person name="Jamnadass R."/>
            <person name="Muchugi A."/>
            <person name="Goodstein D."/>
            <person name="Egesi C.N."/>
            <person name="Featherston J."/>
            <person name="Asfaw A."/>
            <person name="Simpson G.G."/>
            <person name="Dolezel J."/>
            <person name="Hendre P.S."/>
            <person name="Van Deynze A."/>
            <person name="Kumar P.L."/>
            <person name="Obidiegwu J.E."/>
            <person name="Bhattacharjee R."/>
            <person name="Rokhsar D.S."/>
        </authorList>
    </citation>
    <scope>NUCLEOTIDE SEQUENCE [LARGE SCALE GENOMIC DNA]</scope>
    <source>
        <strain evidence="2">cv. TDa95/00328</strain>
    </source>
</reference>
<sequence>MGCINSTAADSPTLPRSTRRAISTVATDAATLHSLSFTALRAAASALIDVDHDALDNIGQLKDEISSNHDILFFVKYYPQTSIDTLRFFTALKDSLSKARETELLVRDAVLLFEERHDPSGALEKLQEFKDEGDPFTEKFVEEFKLVCERQQSIFHDLLLRKKDLDQKLREVKAWRKVWNIVYSAVFAAVLISSVVLAAVAGPSAVTAAAAAVSGAMAPLQQWLDSMWDNFQNPYEEERKIIVSLGKETSFAIHELNSIRSLVDSLERKIRSMIHRAEFAIDGKEAERAESRHD</sequence>
<evidence type="ECO:0000313" key="1">
    <source>
        <dbReference type="EMBL" id="KAH7676688.1"/>
    </source>
</evidence>
<dbReference type="Proteomes" id="UP000827976">
    <property type="component" value="Chromosome 7"/>
</dbReference>
<comment type="caution">
    <text evidence="1">The sequence shown here is derived from an EMBL/GenBank/DDBJ whole genome shotgun (WGS) entry which is preliminary data.</text>
</comment>
<proteinExistence type="predicted"/>
<gene>
    <name evidence="1" type="ORF">IHE45_07G033300</name>
</gene>
<keyword evidence="2" id="KW-1185">Reference proteome</keyword>
<accession>A0ACB7VQV4</accession>
<name>A0ACB7VQV4_DIOAL</name>
<organism evidence="1 2">
    <name type="scientific">Dioscorea alata</name>
    <name type="common">Purple yam</name>
    <dbReference type="NCBI Taxonomy" id="55571"/>
    <lineage>
        <taxon>Eukaryota</taxon>
        <taxon>Viridiplantae</taxon>
        <taxon>Streptophyta</taxon>
        <taxon>Embryophyta</taxon>
        <taxon>Tracheophyta</taxon>
        <taxon>Spermatophyta</taxon>
        <taxon>Magnoliopsida</taxon>
        <taxon>Liliopsida</taxon>
        <taxon>Dioscoreales</taxon>
        <taxon>Dioscoreaceae</taxon>
        <taxon>Dioscorea</taxon>
    </lineage>
</organism>